<proteinExistence type="inferred from homology"/>
<reference evidence="4 5" key="1">
    <citation type="journal article" date="2013" name="Int. J. Syst. Evol. Microbiol.">
        <title>Marinoscillum luteum sp. nov., isolated from marine sediment.</title>
        <authorList>
            <person name="Cha I.T."/>
            <person name="Park S.J."/>
            <person name="Kim S.J."/>
            <person name="Kim J.G."/>
            <person name="Jung M.Y."/>
            <person name="Shin K.S."/>
            <person name="Kwon K.K."/>
            <person name="Yang S.H."/>
            <person name="Seo Y.S."/>
            <person name="Rhee S.K."/>
        </authorList>
    </citation>
    <scope>NUCLEOTIDE SEQUENCE [LARGE SCALE GENOMIC DNA]</scope>
    <source>
        <strain evidence="4 5">KCTC 23939</strain>
    </source>
</reference>
<evidence type="ECO:0000256" key="2">
    <source>
        <dbReference type="ARBA" id="ARBA00022898"/>
    </source>
</evidence>
<comment type="caution">
    <text evidence="4">The sequence shown here is derived from an EMBL/GenBank/DDBJ whole genome shotgun (WGS) entry which is preliminary data.</text>
</comment>
<dbReference type="InterPro" id="IPR000277">
    <property type="entry name" value="Cys/Met-Metab_PyrdxlP-dep_enz"/>
</dbReference>
<keyword evidence="2 3" id="KW-0663">Pyridoxal phosphate</keyword>
<dbReference type="RefSeq" id="WP_395419571.1">
    <property type="nucleotide sequence ID" value="NZ_JBIPKE010000020.1"/>
</dbReference>
<dbReference type="PANTHER" id="PTHR11808">
    <property type="entry name" value="TRANS-SULFURATION ENZYME FAMILY MEMBER"/>
    <property type="match status" value="1"/>
</dbReference>
<name>A0ABW7NEQ4_9BACT</name>
<organism evidence="4 5">
    <name type="scientific">Marinoscillum luteum</name>
    <dbReference type="NCBI Taxonomy" id="861051"/>
    <lineage>
        <taxon>Bacteria</taxon>
        <taxon>Pseudomonadati</taxon>
        <taxon>Bacteroidota</taxon>
        <taxon>Cytophagia</taxon>
        <taxon>Cytophagales</taxon>
        <taxon>Reichenbachiellaceae</taxon>
        <taxon>Marinoscillum</taxon>
    </lineage>
</organism>
<evidence type="ECO:0000313" key="5">
    <source>
        <dbReference type="Proteomes" id="UP001610063"/>
    </source>
</evidence>
<comment type="cofactor">
    <cofactor evidence="1 3">
        <name>pyridoxal 5'-phosphate</name>
        <dbReference type="ChEBI" id="CHEBI:597326"/>
    </cofactor>
</comment>
<accession>A0ABW7NEQ4</accession>
<evidence type="ECO:0000313" key="4">
    <source>
        <dbReference type="EMBL" id="MFH6986070.1"/>
    </source>
</evidence>
<comment type="similarity">
    <text evidence="3">Belongs to the trans-sulfuration enzymes family.</text>
</comment>
<dbReference type="EMBL" id="JBIPKE010000020">
    <property type="protein sequence ID" value="MFH6986070.1"/>
    <property type="molecule type" value="Genomic_DNA"/>
</dbReference>
<sequence>MNIDDILFHLGESTPFGGTSASPPIYQTSNFIFPTLDQMKTALQHEDHIPFYTRGANPTVQVLQEKIAALEETEHSLIFASGSAAITAAIISQVKAGDHIVCISNPYSWTKKLIEGILAKFSVASDFVEASDTEAILAHVRENTRLIYLESPNSWTYEMQDIEVITTFAKQQGIRTILDNSCASPLYQKPARYGVDIIVHSSTKYLSGHADVVSGVLCTSSDIYLSIFKNEYMTFGAIISPLEAWLMIRSLRSLELRMEKVSKNALEVARFLEKHPKIAHLFYTHSESFAQPELVEKYLSGNGGLMTIDLKTNNAHQVEQFCNTLKRFKLGCSWGGFESLAFPAITTMSSLNYNKPDTAINRIRLYVGLEDSGLLIDDLTNALEIID</sequence>
<protein>
    <submittedName>
        <fullName evidence="4">Trans-sulfuration enzyme family protein</fullName>
    </submittedName>
</protein>
<dbReference type="CDD" id="cd00614">
    <property type="entry name" value="CGS_like"/>
    <property type="match status" value="1"/>
</dbReference>
<dbReference type="InterPro" id="IPR015422">
    <property type="entry name" value="PyrdxlP-dep_Trfase_small"/>
</dbReference>
<evidence type="ECO:0000256" key="1">
    <source>
        <dbReference type="ARBA" id="ARBA00001933"/>
    </source>
</evidence>
<gene>
    <name evidence="4" type="ORF">ACHKAR_21635</name>
</gene>
<dbReference type="Gene3D" id="3.90.1150.10">
    <property type="entry name" value="Aspartate Aminotransferase, domain 1"/>
    <property type="match status" value="1"/>
</dbReference>
<dbReference type="PIRSF" id="PIRSF001434">
    <property type="entry name" value="CGS"/>
    <property type="match status" value="1"/>
</dbReference>
<dbReference type="Proteomes" id="UP001610063">
    <property type="component" value="Unassembled WGS sequence"/>
</dbReference>
<dbReference type="InterPro" id="IPR015424">
    <property type="entry name" value="PyrdxlP-dep_Trfase"/>
</dbReference>
<keyword evidence="5" id="KW-1185">Reference proteome</keyword>
<dbReference type="PANTHER" id="PTHR11808:SF80">
    <property type="entry name" value="CYSTATHIONINE GAMMA-LYASE"/>
    <property type="match status" value="1"/>
</dbReference>
<dbReference type="Gene3D" id="3.40.640.10">
    <property type="entry name" value="Type I PLP-dependent aspartate aminotransferase-like (Major domain)"/>
    <property type="match status" value="1"/>
</dbReference>
<dbReference type="SUPFAM" id="SSF53383">
    <property type="entry name" value="PLP-dependent transferases"/>
    <property type="match status" value="1"/>
</dbReference>
<evidence type="ECO:0000256" key="3">
    <source>
        <dbReference type="RuleBase" id="RU362118"/>
    </source>
</evidence>
<dbReference type="InterPro" id="IPR015421">
    <property type="entry name" value="PyrdxlP-dep_Trfase_major"/>
</dbReference>
<dbReference type="Pfam" id="PF01053">
    <property type="entry name" value="Cys_Met_Meta_PP"/>
    <property type="match status" value="1"/>
</dbReference>